<dbReference type="InParanoid" id="A0A2P6NQX1"/>
<evidence type="ECO:0000313" key="3">
    <source>
        <dbReference type="Proteomes" id="UP000241769"/>
    </source>
</evidence>
<feature type="compositionally biased region" description="Polar residues" evidence="1">
    <location>
        <begin position="99"/>
        <end position="110"/>
    </location>
</feature>
<reference evidence="2 3" key="1">
    <citation type="journal article" date="2018" name="Genome Biol. Evol.">
        <title>Multiple Roots of Fruiting Body Formation in Amoebozoa.</title>
        <authorList>
            <person name="Hillmann F."/>
            <person name="Forbes G."/>
            <person name="Novohradska S."/>
            <person name="Ferling I."/>
            <person name="Riege K."/>
            <person name="Groth M."/>
            <person name="Westermann M."/>
            <person name="Marz M."/>
            <person name="Spaller T."/>
            <person name="Winckler T."/>
            <person name="Schaap P."/>
            <person name="Glockner G."/>
        </authorList>
    </citation>
    <scope>NUCLEOTIDE SEQUENCE [LARGE SCALE GENOMIC DNA]</scope>
    <source>
        <strain evidence="2 3">Jena</strain>
    </source>
</reference>
<keyword evidence="3" id="KW-1185">Reference proteome</keyword>
<gene>
    <name evidence="2" type="ORF">PROFUN_05503</name>
</gene>
<feature type="region of interest" description="Disordered" evidence="1">
    <location>
        <begin position="71"/>
        <end position="110"/>
    </location>
</feature>
<name>A0A2P6NQX1_9EUKA</name>
<dbReference type="OrthoDB" id="197676at2759"/>
<evidence type="ECO:0000313" key="2">
    <source>
        <dbReference type="EMBL" id="PRP86362.1"/>
    </source>
</evidence>
<proteinExistence type="predicted"/>
<accession>A0A2P6NQX1</accession>
<organism evidence="2 3">
    <name type="scientific">Planoprotostelium fungivorum</name>
    <dbReference type="NCBI Taxonomy" id="1890364"/>
    <lineage>
        <taxon>Eukaryota</taxon>
        <taxon>Amoebozoa</taxon>
        <taxon>Evosea</taxon>
        <taxon>Variosea</taxon>
        <taxon>Cavosteliida</taxon>
        <taxon>Cavosteliaceae</taxon>
        <taxon>Planoprotostelium</taxon>
    </lineage>
</organism>
<dbReference type="Gene3D" id="6.10.140.2040">
    <property type="match status" value="1"/>
</dbReference>
<comment type="caution">
    <text evidence="2">The sequence shown here is derived from an EMBL/GenBank/DDBJ whole genome shotgun (WGS) entry which is preliminary data.</text>
</comment>
<feature type="compositionally biased region" description="Low complexity" evidence="1">
    <location>
        <begin position="86"/>
        <end position="98"/>
    </location>
</feature>
<protein>
    <submittedName>
        <fullName evidence="2">Uncharacterized protein</fullName>
    </submittedName>
</protein>
<evidence type="ECO:0000256" key="1">
    <source>
        <dbReference type="SAM" id="MobiDB-lite"/>
    </source>
</evidence>
<dbReference type="Proteomes" id="UP000241769">
    <property type="component" value="Unassembled WGS sequence"/>
</dbReference>
<dbReference type="AlphaFoldDB" id="A0A2P6NQX1"/>
<dbReference type="EMBL" id="MDYQ01000032">
    <property type="protein sequence ID" value="PRP86362.1"/>
    <property type="molecule type" value="Genomic_DNA"/>
</dbReference>
<sequence length="278" mass="30757">MKRIKARLLSALGTKEHAVIAGELPPVDLSYVHQSKAHPPTDGLEDEGGDAPTIEQRKLFFEFDKPIKVSAPIDTQIRDPKRRRCSTSSSSSSTPSTSEEVASNNATPTSVVEVPKVPKHVSFATSDMNPTRNSITTTTAAPSYFDILLNHIAPPIKKQTLLHNGPGSFIDIVGSTTNSPIVEEDEAVDIDIEEAGEWLSFLLTKRPTREQLIDRGILKVSPQNCSSILHESIWRLSFQMRSDALKKKLSNRPPIQTVEGLMQPATNILHRIELLQRR</sequence>